<reference evidence="1 2" key="1">
    <citation type="submission" date="2016-10" db="EMBL/GenBank/DDBJ databases">
        <authorList>
            <person name="de Groot N.N."/>
        </authorList>
    </citation>
    <scope>NUCLEOTIDE SEQUENCE [LARGE SCALE GENOMIC DNA]</scope>
    <source>
        <strain evidence="1 2">CPCC 202699</strain>
    </source>
</reference>
<dbReference type="EMBL" id="FNON01000002">
    <property type="protein sequence ID" value="SDX17656.1"/>
    <property type="molecule type" value="Genomic_DNA"/>
</dbReference>
<evidence type="ECO:0000313" key="2">
    <source>
        <dbReference type="Proteomes" id="UP000199515"/>
    </source>
</evidence>
<organism evidence="1 2">
    <name type="scientific">Amycolatopsis xylanica</name>
    <dbReference type="NCBI Taxonomy" id="589385"/>
    <lineage>
        <taxon>Bacteria</taxon>
        <taxon>Bacillati</taxon>
        <taxon>Actinomycetota</taxon>
        <taxon>Actinomycetes</taxon>
        <taxon>Pseudonocardiales</taxon>
        <taxon>Pseudonocardiaceae</taxon>
        <taxon>Amycolatopsis</taxon>
    </lineage>
</organism>
<dbReference type="Proteomes" id="UP000199515">
    <property type="component" value="Unassembled WGS sequence"/>
</dbReference>
<dbReference type="NCBIfam" id="NF047719">
    <property type="entry name" value="SCO6745_fam_HTH"/>
    <property type="match status" value="1"/>
</dbReference>
<protein>
    <submittedName>
        <fullName evidence="1">Uncharacterized protein</fullName>
    </submittedName>
</protein>
<accession>A0A1H2ZJT0</accession>
<dbReference type="STRING" id="589385.SAMN05421504_102554"/>
<keyword evidence="2" id="KW-1185">Reference proteome</keyword>
<dbReference type="OrthoDB" id="3820010at2"/>
<sequence length="254" mass="27813">MSTAEIVKEIRPIVQVWGGKFMTSPELAEVEAEKGLGQRSLYLRGRSAVLGDPSPRLAAALFGIFPSWLFEFALPAATSAISAPDAVRAYLDANASWSRSHLTDIKEPERLAELLFRLTHAADATGLALFAGWQAAERPEDPHERVGQALMILREYRGGIHFAALRAVGLTIPEAVVADPEGGRERLLRTAWAPQAADELIAAASKKPDLAERWQRAEDLTDARMIELLDSALDESEREDLLWLLRGLDAAAKP</sequence>
<dbReference type="AlphaFoldDB" id="A0A1H2ZJT0"/>
<dbReference type="RefSeq" id="WP_091288423.1">
    <property type="nucleotide sequence ID" value="NZ_FNON01000002.1"/>
</dbReference>
<dbReference type="Pfam" id="PF21863">
    <property type="entry name" value="HTH_67"/>
    <property type="match status" value="1"/>
</dbReference>
<dbReference type="InterPro" id="IPR054058">
    <property type="entry name" value="HTH_67"/>
</dbReference>
<evidence type="ECO:0000313" key="1">
    <source>
        <dbReference type="EMBL" id="SDX17656.1"/>
    </source>
</evidence>
<proteinExistence type="predicted"/>
<name>A0A1H2ZJT0_9PSEU</name>
<gene>
    <name evidence="1" type="ORF">SAMN05421504_102554</name>
</gene>